<protein>
    <submittedName>
        <fullName evidence="3">Uncharacterized protein</fullName>
    </submittedName>
</protein>
<proteinExistence type="predicted"/>
<reference evidence="3" key="1">
    <citation type="submission" date="2022-11" db="UniProtKB">
        <authorList>
            <consortium name="WormBaseParasite"/>
        </authorList>
    </citation>
    <scope>IDENTIFICATION</scope>
</reference>
<feature type="region of interest" description="Disordered" evidence="1">
    <location>
        <begin position="1"/>
        <end position="23"/>
    </location>
</feature>
<evidence type="ECO:0000313" key="3">
    <source>
        <dbReference type="WBParaSite" id="nRc.2.0.1.t15244-RA"/>
    </source>
</evidence>
<dbReference type="WBParaSite" id="nRc.2.0.1.t15244-RA">
    <property type="protein sequence ID" value="nRc.2.0.1.t15244-RA"/>
    <property type="gene ID" value="nRc.2.0.1.g15244"/>
</dbReference>
<evidence type="ECO:0000256" key="1">
    <source>
        <dbReference type="SAM" id="MobiDB-lite"/>
    </source>
</evidence>
<evidence type="ECO:0000313" key="2">
    <source>
        <dbReference type="Proteomes" id="UP000887565"/>
    </source>
</evidence>
<dbReference type="Proteomes" id="UP000887565">
    <property type="component" value="Unplaced"/>
</dbReference>
<organism evidence="2 3">
    <name type="scientific">Romanomermis culicivorax</name>
    <name type="common">Nematode worm</name>
    <dbReference type="NCBI Taxonomy" id="13658"/>
    <lineage>
        <taxon>Eukaryota</taxon>
        <taxon>Metazoa</taxon>
        <taxon>Ecdysozoa</taxon>
        <taxon>Nematoda</taxon>
        <taxon>Enoplea</taxon>
        <taxon>Dorylaimia</taxon>
        <taxon>Mermithida</taxon>
        <taxon>Mermithoidea</taxon>
        <taxon>Mermithidae</taxon>
        <taxon>Romanomermis</taxon>
    </lineage>
</organism>
<accession>A0A915IMZ2</accession>
<keyword evidence="2" id="KW-1185">Reference proteome</keyword>
<sequence>MNRMDDSTRSISPPVDDSTIAGQ</sequence>
<name>A0A915IMZ2_ROMCU</name>
<dbReference type="AlphaFoldDB" id="A0A915IMZ2"/>